<evidence type="ECO:0000256" key="1">
    <source>
        <dbReference type="SAM" id="MobiDB-lite"/>
    </source>
</evidence>
<feature type="compositionally biased region" description="Basic and acidic residues" evidence="1">
    <location>
        <begin position="45"/>
        <end position="68"/>
    </location>
</feature>
<keyword evidence="4" id="KW-1185">Reference proteome</keyword>
<dbReference type="Proteomes" id="UP000825002">
    <property type="component" value="Unassembled WGS sequence"/>
</dbReference>
<accession>A0ABQ7S7T4</accession>
<evidence type="ECO:0000313" key="4">
    <source>
        <dbReference type="Proteomes" id="UP000825002"/>
    </source>
</evidence>
<dbReference type="Pfam" id="PF00169">
    <property type="entry name" value="PH"/>
    <property type="match status" value="1"/>
</dbReference>
<feature type="domain" description="PH" evidence="2">
    <location>
        <begin position="168"/>
        <end position="269"/>
    </location>
</feature>
<proteinExistence type="predicted"/>
<dbReference type="SMART" id="SM00233">
    <property type="entry name" value="PH"/>
    <property type="match status" value="1"/>
</dbReference>
<evidence type="ECO:0000259" key="2">
    <source>
        <dbReference type="PROSITE" id="PS50003"/>
    </source>
</evidence>
<feature type="compositionally biased region" description="Low complexity" evidence="1">
    <location>
        <begin position="145"/>
        <end position="157"/>
    </location>
</feature>
<reference evidence="3 4" key="1">
    <citation type="submission" date="2020-10" db="EMBL/GenBank/DDBJ databases">
        <authorList>
            <person name="Klimov P.B."/>
            <person name="Dyachkov S.M."/>
            <person name="Chetverikov P.E."/>
        </authorList>
    </citation>
    <scope>NUCLEOTIDE SEQUENCE [LARGE SCALE GENOMIC DNA]</scope>
    <source>
        <strain evidence="3">BMOC 18-1129-001#AD2665</strain>
        <tissue evidence="3">Entire mites</tissue>
    </source>
</reference>
<dbReference type="InterPro" id="IPR011993">
    <property type="entry name" value="PH-like_dom_sf"/>
</dbReference>
<feature type="region of interest" description="Disordered" evidence="1">
    <location>
        <begin position="45"/>
        <end position="81"/>
    </location>
</feature>
<dbReference type="PROSITE" id="PS50003">
    <property type="entry name" value="PH_DOMAIN"/>
    <property type="match status" value="1"/>
</dbReference>
<dbReference type="Gene3D" id="2.30.29.30">
    <property type="entry name" value="Pleckstrin-homology domain (PH domain)/Phosphotyrosine-binding domain (PTB)"/>
    <property type="match status" value="1"/>
</dbReference>
<gene>
    <name evidence="3" type="ORF">GZH46_02000</name>
</gene>
<evidence type="ECO:0000313" key="3">
    <source>
        <dbReference type="EMBL" id="KAG9509477.1"/>
    </source>
</evidence>
<name>A0ABQ7S7T4_9ACAR</name>
<organism evidence="3 4">
    <name type="scientific">Fragariocoptes setiger</name>
    <dbReference type="NCBI Taxonomy" id="1670756"/>
    <lineage>
        <taxon>Eukaryota</taxon>
        <taxon>Metazoa</taxon>
        <taxon>Ecdysozoa</taxon>
        <taxon>Arthropoda</taxon>
        <taxon>Chelicerata</taxon>
        <taxon>Arachnida</taxon>
        <taxon>Acari</taxon>
        <taxon>Acariformes</taxon>
        <taxon>Trombidiformes</taxon>
        <taxon>Prostigmata</taxon>
        <taxon>Eupodina</taxon>
        <taxon>Eriophyoidea</taxon>
        <taxon>Phytoptidae</taxon>
        <taxon>Fragariocoptes</taxon>
    </lineage>
</organism>
<dbReference type="EMBL" id="JAIFTH010000455">
    <property type="protein sequence ID" value="KAG9509477.1"/>
    <property type="molecule type" value="Genomic_DNA"/>
</dbReference>
<comment type="caution">
    <text evidence="3">The sequence shown here is derived from an EMBL/GenBank/DDBJ whole genome shotgun (WGS) entry which is preliminary data.</text>
</comment>
<sequence length="366" mass="41552">MVTSLSNVSDACWPSVNMENSILCVGTNQLVKTNDAIIDNSYINKDNDITDSKHSDTETLDSSHKRNETTSGNGSKQIRPNTMIDINANSDSFIVDQSSQGNSIKPDARVGFGQQSNELSVSVKTHIHGQQQEQVYENNNQQLLNHHQQQNQQQQQQAEHKTDNSSPSTLKKGMLWQQIYGRLFNRWKERFFILTDDYLVCFKKSSKVGHSEMGSFLYKTCLVDVENLSWASKKKDGVICLRTVNQPCLVLWSNKGLDNWMYSLKNAIDSSKSRREILVQKSRTLSPSIGKQQAHEQNGTGKSNGNIRCTTYSCPPTPNSELIQEPIRSDSPFEKNFNSSTKQILMSKFRQFHTKLRSSFTPMKRD</sequence>
<protein>
    <recommendedName>
        <fullName evidence="2">PH domain-containing protein</fullName>
    </recommendedName>
</protein>
<feature type="region of interest" description="Disordered" evidence="1">
    <location>
        <begin position="285"/>
        <end position="309"/>
    </location>
</feature>
<feature type="region of interest" description="Disordered" evidence="1">
    <location>
        <begin position="145"/>
        <end position="169"/>
    </location>
</feature>
<dbReference type="CDD" id="cd00821">
    <property type="entry name" value="PH"/>
    <property type="match status" value="1"/>
</dbReference>
<feature type="compositionally biased region" description="Polar residues" evidence="1">
    <location>
        <begin position="69"/>
        <end position="80"/>
    </location>
</feature>
<dbReference type="InterPro" id="IPR001849">
    <property type="entry name" value="PH_domain"/>
</dbReference>
<dbReference type="SUPFAM" id="SSF50729">
    <property type="entry name" value="PH domain-like"/>
    <property type="match status" value="1"/>
</dbReference>